<dbReference type="FunFam" id="3.40.50.720:FF:000009">
    <property type="entry name" value="Fatty oxidation complex, alpha subunit"/>
    <property type="match status" value="1"/>
</dbReference>
<feature type="domain" description="3-hydroxyacyl-CoA dehydrogenase C-terminal" evidence="4">
    <location>
        <begin position="406"/>
        <end position="489"/>
    </location>
</feature>
<dbReference type="InterPro" id="IPR008927">
    <property type="entry name" value="6-PGluconate_DH-like_C_sf"/>
</dbReference>
<dbReference type="PANTHER" id="PTHR48075:SF5">
    <property type="entry name" value="3-HYDROXYBUTYRYL-COA DEHYDROGENASE"/>
    <property type="match status" value="1"/>
</dbReference>
<organism evidence="6 7">
    <name type="scientific">Microterricola viridarii</name>
    <dbReference type="NCBI Taxonomy" id="412690"/>
    <lineage>
        <taxon>Bacteria</taxon>
        <taxon>Bacillati</taxon>
        <taxon>Actinomycetota</taxon>
        <taxon>Actinomycetes</taxon>
        <taxon>Micrococcales</taxon>
        <taxon>Microbacteriaceae</taxon>
        <taxon>Microterricola</taxon>
    </lineage>
</organism>
<evidence type="ECO:0000313" key="7">
    <source>
        <dbReference type="Proteomes" id="UP000181956"/>
    </source>
</evidence>
<evidence type="ECO:0000259" key="5">
    <source>
        <dbReference type="Pfam" id="PF02737"/>
    </source>
</evidence>
<keyword evidence="3" id="KW-0560">Oxidoreductase</keyword>
<feature type="domain" description="3-hydroxyacyl-CoA dehydrogenase NAD binding" evidence="5">
    <location>
        <begin position="6"/>
        <end position="183"/>
    </location>
</feature>
<proteinExistence type="inferred from homology"/>
<dbReference type="PANTHER" id="PTHR48075">
    <property type="entry name" value="3-HYDROXYACYL-COA DEHYDROGENASE FAMILY PROTEIN"/>
    <property type="match status" value="1"/>
</dbReference>
<evidence type="ECO:0000256" key="3">
    <source>
        <dbReference type="ARBA" id="ARBA00023002"/>
    </source>
</evidence>
<comment type="similarity">
    <text evidence="2">Belongs to the 3-hydroxyacyl-CoA dehydrogenase family.</text>
</comment>
<evidence type="ECO:0000313" key="6">
    <source>
        <dbReference type="EMBL" id="SDT26311.1"/>
    </source>
</evidence>
<dbReference type="SUPFAM" id="SSF48179">
    <property type="entry name" value="6-phosphogluconate dehydrogenase C-terminal domain-like"/>
    <property type="match status" value="2"/>
</dbReference>
<name>A0A1H1YXY2_9MICO</name>
<dbReference type="GO" id="GO:0006631">
    <property type="term" value="P:fatty acid metabolic process"/>
    <property type="evidence" value="ECO:0007669"/>
    <property type="project" value="InterPro"/>
</dbReference>
<feature type="domain" description="3-hydroxyacyl-CoA dehydrogenase C-terminal" evidence="4">
    <location>
        <begin position="186"/>
        <end position="283"/>
    </location>
</feature>
<sequence length="498" mass="51831">MHHMIVGVVGAGAMGRGIAQVSAAAGHDVVLFDSNADAVTSGLDAISASLGRAAERGRITADAAAATVARISGVDAIERLAGAELVIEAIVERLDVKRSVFAQLEAVVGPDTILASNTSSLSIASIASAVQRRTRLIGLHFFNPVPAMALVEVVGTPYSADAVLERAKAWVAGIGKTAVVVRDSPGFLVNLAGRAYATEALAILQDGIASVEQIDRIATANLGFPLGPFELMDLTGLDINYTVTANLYEHNFGDPRLRSTWYHRYLFDAGLLGRKTGRGFHDYAGPDATAEQPAPTAVSSVRAIGVALAGDNREALSSLCARAGIPVVAANEADLVLIAPWGSDASASAARLGLDPLRTVALDLLVAEPSVHTVMVPPGVDAEAVHALAERLRGIGGVEVIRDSPGFIAQRLLAAIVNLAADVAQRGIASPGDIDTAVTLGLRYPHGPLEWADRVGLHTITAILAGMHETTADQRYTTSAWLRRRANAGLSALTPDFS</sequence>
<evidence type="ECO:0000256" key="2">
    <source>
        <dbReference type="ARBA" id="ARBA00009463"/>
    </source>
</evidence>
<dbReference type="EMBL" id="LT629742">
    <property type="protein sequence ID" value="SDT26311.1"/>
    <property type="molecule type" value="Genomic_DNA"/>
</dbReference>
<keyword evidence="7" id="KW-1185">Reference proteome</keyword>
<protein>
    <submittedName>
        <fullName evidence="6">3-hydroxyacyl-CoA dehydrogenase</fullName>
    </submittedName>
</protein>
<dbReference type="NCBIfam" id="NF006124">
    <property type="entry name" value="PRK08268.1"/>
    <property type="match status" value="1"/>
</dbReference>
<evidence type="ECO:0000259" key="4">
    <source>
        <dbReference type="Pfam" id="PF00725"/>
    </source>
</evidence>
<gene>
    <name evidence="6" type="ORF">SAMN04489834_3244</name>
</gene>
<dbReference type="STRING" id="412690.SAMN04489834_3244"/>
<evidence type="ECO:0000256" key="1">
    <source>
        <dbReference type="ARBA" id="ARBA00005086"/>
    </source>
</evidence>
<dbReference type="Gene3D" id="3.40.50.720">
    <property type="entry name" value="NAD(P)-binding Rossmann-like Domain"/>
    <property type="match status" value="1"/>
</dbReference>
<dbReference type="InterPro" id="IPR013328">
    <property type="entry name" value="6PGD_dom2"/>
</dbReference>
<comment type="pathway">
    <text evidence="1">Lipid metabolism; butanoate metabolism.</text>
</comment>
<dbReference type="AlphaFoldDB" id="A0A1H1YXY2"/>
<dbReference type="Gene3D" id="1.10.1040.10">
    <property type="entry name" value="N-(1-d-carboxylethyl)-l-norvaline Dehydrogenase, domain 2"/>
    <property type="match status" value="2"/>
</dbReference>
<dbReference type="SUPFAM" id="SSF51735">
    <property type="entry name" value="NAD(P)-binding Rossmann-fold domains"/>
    <property type="match status" value="1"/>
</dbReference>
<accession>A0A1H1YXY2</accession>
<dbReference type="Pfam" id="PF00725">
    <property type="entry name" value="3HCDH"/>
    <property type="match status" value="2"/>
</dbReference>
<dbReference type="GO" id="GO:0070403">
    <property type="term" value="F:NAD+ binding"/>
    <property type="evidence" value="ECO:0007669"/>
    <property type="project" value="InterPro"/>
</dbReference>
<dbReference type="InterPro" id="IPR006176">
    <property type="entry name" value="3-OHacyl-CoA_DH_NAD-bd"/>
</dbReference>
<reference evidence="7" key="1">
    <citation type="submission" date="2016-10" db="EMBL/GenBank/DDBJ databases">
        <authorList>
            <person name="Varghese N."/>
            <person name="Submissions S."/>
        </authorList>
    </citation>
    <scope>NUCLEOTIDE SEQUENCE [LARGE SCALE GENOMIC DNA]</scope>
    <source>
        <strain evidence="7">DSM 21772</strain>
    </source>
</reference>
<dbReference type="InterPro" id="IPR006108">
    <property type="entry name" value="3HC_DH_C"/>
</dbReference>
<dbReference type="InterPro" id="IPR036291">
    <property type="entry name" value="NAD(P)-bd_dom_sf"/>
</dbReference>
<dbReference type="Proteomes" id="UP000181956">
    <property type="component" value="Chromosome I"/>
</dbReference>
<dbReference type="Pfam" id="PF02737">
    <property type="entry name" value="3HCDH_N"/>
    <property type="match status" value="1"/>
</dbReference>
<dbReference type="GO" id="GO:0016616">
    <property type="term" value="F:oxidoreductase activity, acting on the CH-OH group of donors, NAD or NADP as acceptor"/>
    <property type="evidence" value="ECO:0007669"/>
    <property type="project" value="InterPro"/>
</dbReference>